<dbReference type="SMART" id="SM00028">
    <property type="entry name" value="TPR"/>
    <property type="match status" value="2"/>
</dbReference>
<gene>
    <name evidence="1" type="ORF">ACAOBT_LOCUS34311</name>
</gene>
<dbReference type="Gene3D" id="1.25.40.10">
    <property type="entry name" value="Tetratricopeptide repeat domain"/>
    <property type="match status" value="1"/>
</dbReference>
<protein>
    <submittedName>
        <fullName evidence="1">Uncharacterized protein</fullName>
    </submittedName>
</protein>
<keyword evidence="2" id="KW-1185">Reference proteome</keyword>
<dbReference type="Pfam" id="PF14559">
    <property type="entry name" value="TPR_19"/>
    <property type="match status" value="1"/>
</dbReference>
<evidence type="ECO:0000313" key="1">
    <source>
        <dbReference type="EMBL" id="CAH2014714.1"/>
    </source>
</evidence>
<sequence length="138" mass="16001">MFAKFSKKPMRNSCLESVDFKKQQCPSSKKYCRYNEGNSKRLYTEALEIDQFNKKTNAKLYFNRATALARLIKAKEAISDCTAALKLDEGYLKALLRRAKCYMDIGEYEDAVRDYEKVKKWLCTSHAMLTNDAVLQNL</sequence>
<dbReference type="EMBL" id="CAKOFQ010008545">
    <property type="protein sequence ID" value="CAH2014714.1"/>
    <property type="molecule type" value="Genomic_DNA"/>
</dbReference>
<dbReference type="SUPFAM" id="SSF48452">
    <property type="entry name" value="TPR-like"/>
    <property type="match status" value="1"/>
</dbReference>
<dbReference type="AlphaFoldDB" id="A0A9P0Q910"/>
<dbReference type="InterPro" id="IPR019734">
    <property type="entry name" value="TPR_rpt"/>
</dbReference>
<dbReference type="PANTHER" id="PTHR44200:SF1">
    <property type="entry name" value="DNAJ HOMOLOG SUBFAMILY C MEMBER 7"/>
    <property type="match status" value="1"/>
</dbReference>
<name>A0A9P0Q910_ACAOB</name>
<dbReference type="OrthoDB" id="765884at2759"/>
<evidence type="ECO:0000313" key="2">
    <source>
        <dbReference type="Proteomes" id="UP001152888"/>
    </source>
</evidence>
<reference evidence="1" key="1">
    <citation type="submission" date="2022-03" db="EMBL/GenBank/DDBJ databases">
        <authorList>
            <person name="Sayadi A."/>
        </authorList>
    </citation>
    <scope>NUCLEOTIDE SEQUENCE</scope>
</reference>
<dbReference type="InterPro" id="IPR052758">
    <property type="entry name" value="SRC_co-chaperone"/>
</dbReference>
<comment type="caution">
    <text evidence="1">The sequence shown here is derived from an EMBL/GenBank/DDBJ whole genome shotgun (WGS) entry which is preliminary data.</text>
</comment>
<dbReference type="PANTHER" id="PTHR44200">
    <property type="entry name" value="DNAJ HOMOLOG SUBFAMILY C MEMBER 7"/>
    <property type="match status" value="1"/>
</dbReference>
<proteinExistence type="predicted"/>
<dbReference type="Proteomes" id="UP001152888">
    <property type="component" value="Unassembled WGS sequence"/>
</dbReference>
<organism evidence="1 2">
    <name type="scientific">Acanthoscelides obtectus</name>
    <name type="common">Bean weevil</name>
    <name type="synonym">Bruchus obtectus</name>
    <dbReference type="NCBI Taxonomy" id="200917"/>
    <lineage>
        <taxon>Eukaryota</taxon>
        <taxon>Metazoa</taxon>
        <taxon>Ecdysozoa</taxon>
        <taxon>Arthropoda</taxon>
        <taxon>Hexapoda</taxon>
        <taxon>Insecta</taxon>
        <taxon>Pterygota</taxon>
        <taxon>Neoptera</taxon>
        <taxon>Endopterygota</taxon>
        <taxon>Coleoptera</taxon>
        <taxon>Polyphaga</taxon>
        <taxon>Cucujiformia</taxon>
        <taxon>Chrysomeloidea</taxon>
        <taxon>Chrysomelidae</taxon>
        <taxon>Bruchinae</taxon>
        <taxon>Bruchini</taxon>
        <taxon>Acanthoscelides</taxon>
    </lineage>
</organism>
<accession>A0A9P0Q910</accession>
<dbReference type="InterPro" id="IPR011990">
    <property type="entry name" value="TPR-like_helical_dom_sf"/>
</dbReference>